<protein>
    <submittedName>
        <fullName evidence="5">Type IV secretory pathway, VirB2 component (Pilin)</fullName>
    </submittedName>
</protein>
<dbReference type="EMBL" id="JH719395">
    <property type="protein sequence ID" value="EJC80763.1"/>
    <property type="molecule type" value="Genomic_DNA"/>
</dbReference>
<dbReference type="NCBIfam" id="NF010431">
    <property type="entry name" value="PRK13857.1"/>
    <property type="match status" value="1"/>
</dbReference>
<evidence type="ECO:0000256" key="1">
    <source>
        <dbReference type="ARBA" id="ARBA00004141"/>
    </source>
</evidence>
<dbReference type="HOGENOM" id="CLU_165260_0_0_5"/>
<dbReference type="Pfam" id="PF04956">
    <property type="entry name" value="TrbC"/>
    <property type="match status" value="1"/>
</dbReference>
<feature type="transmembrane region" description="Helical" evidence="4">
    <location>
        <begin position="63"/>
        <end position="89"/>
    </location>
</feature>
<evidence type="ECO:0000313" key="5">
    <source>
        <dbReference type="EMBL" id="EJC80763.1"/>
    </source>
</evidence>
<gene>
    <name evidence="5" type="ORF">Rleg4DRAFT_2412</name>
</gene>
<comment type="subcellular location">
    <subcellularLocation>
        <location evidence="1">Membrane</location>
        <topology evidence="1">Multi-pass membrane protein</topology>
    </subcellularLocation>
</comment>
<dbReference type="InterPro" id="IPR007039">
    <property type="entry name" value="TrbC/VirB2"/>
</dbReference>
<accession>J0W6I9</accession>
<dbReference type="Proteomes" id="UP000005732">
    <property type="component" value="Unassembled WGS sequence"/>
</dbReference>
<dbReference type="RefSeq" id="WP_003581545.1">
    <property type="nucleotide sequence ID" value="NZ_JH719395.1"/>
</dbReference>
<dbReference type="AlphaFoldDB" id="J0W6I9"/>
<evidence type="ECO:0000313" key="6">
    <source>
        <dbReference type="Proteomes" id="UP000005732"/>
    </source>
</evidence>
<evidence type="ECO:0000256" key="3">
    <source>
        <dbReference type="ARBA" id="ARBA00022989"/>
    </source>
</evidence>
<name>J0W6I9_RHILT</name>
<evidence type="ECO:0000256" key="2">
    <source>
        <dbReference type="ARBA" id="ARBA00022692"/>
    </source>
</evidence>
<keyword evidence="4" id="KW-0472">Membrane</keyword>
<feature type="transmembrane region" description="Helical" evidence="4">
    <location>
        <begin position="28"/>
        <end position="51"/>
    </location>
</feature>
<dbReference type="GO" id="GO:0016020">
    <property type="term" value="C:membrane"/>
    <property type="evidence" value="ECO:0007669"/>
    <property type="project" value="UniProtKB-SubCell"/>
</dbReference>
<sequence>MTSSVKNRAGFRSSPLQLRETLRSLSSYAPAVGGGAAWSIVCSAPAMAQVTGGANPAAMVDNICAFILGPFGQSLAVLGIVAIGISWMFGRASLGLVAGVIGGIVIMFGASFLGKALIGAGG</sequence>
<proteinExistence type="predicted"/>
<evidence type="ECO:0000256" key="4">
    <source>
        <dbReference type="SAM" id="Phobius"/>
    </source>
</evidence>
<feature type="transmembrane region" description="Helical" evidence="4">
    <location>
        <begin position="95"/>
        <end position="118"/>
    </location>
</feature>
<dbReference type="OrthoDB" id="7280818at2"/>
<keyword evidence="2 4" id="KW-0812">Transmembrane</keyword>
<keyword evidence="3 4" id="KW-1133">Transmembrane helix</keyword>
<organism evidence="5 6">
    <name type="scientific">Rhizobium leguminosarum bv. trifolii WSM2297</name>
    <dbReference type="NCBI Taxonomy" id="754762"/>
    <lineage>
        <taxon>Bacteria</taxon>
        <taxon>Pseudomonadati</taxon>
        <taxon>Pseudomonadota</taxon>
        <taxon>Alphaproteobacteria</taxon>
        <taxon>Hyphomicrobiales</taxon>
        <taxon>Rhizobiaceae</taxon>
        <taxon>Rhizobium/Agrobacterium group</taxon>
        <taxon>Rhizobium</taxon>
    </lineage>
</organism>
<reference evidence="5 6" key="1">
    <citation type="submission" date="2012-02" db="EMBL/GenBank/DDBJ databases">
        <title>Improved High-Quality Draft Sequence of Rhizobium leguminosarum bv. trifolii WSM2297.</title>
        <authorList>
            <consortium name="US DOE Joint Genome Institute"/>
            <person name="Lucas S."/>
            <person name="Han J."/>
            <person name="Lapidus A."/>
            <person name="Cheng J.-F."/>
            <person name="Goodwin L."/>
            <person name="Pitluck S."/>
            <person name="Peters L."/>
            <person name="Ovchinnikova G."/>
            <person name="Zhang X."/>
            <person name="Detter J.C."/>
            <person name="Han C."/>
            <person name="Tapia R."/>
            <person name="Land M."/>
            <person name="Hauser L."/>
            <person name="Kyrpides N."/>
            <person name="Ivanova N."/>
            <person name="Pagani I."/>
            <person name="Brau L."/>
            <person name="Yates R."/>
            <person name="O'Hara G."/>
            <person name="Rui T."/>
            <person name="Howieson J."/>
            <person name="Reeve W."/>
            <person name="Woyke T."/>
        </authorList>
    </citation>
    <scope>NUCLEOTIDE SEQUENCE [LARGE SCALE GENOMIC DNA]</scope>
    <source>
        <strain evidence="5 6">WSM2297</strain>
    </source>
</reference>